<evidence type="ECO:0000256" key="2">
    <source>
        <dbReference type="ARBA" id="ARBA00006314"/>
    </source>
</evidence>
<evidence type="ECO:0000256" key="6">
    <source>
        <dbReference type="ARBA" id="ARBA00023136"/>
    </source>
</evidence>
<dbReference type="OrthoDB" id="6277625at2759"/>
<dbReference type="Pfam" id="PF14802">
    <property type="entry name" value="TMEM192"/>
    <property type="match status" value="1"/>
</dbReference>
<comment type="subcellular location">
    <subcellularLocation>
        <location evidence="1">Membrane</location>
        <topology evidence="1">Multi-pass membrane protein</topology>
    </subcellularLocation>
</comment>
<comment type="similarity">
    <text evidence="2">Belongs to the TMEM192 family.</text>
</comment>
<keyword evidence="9" id="KW-1185">Reference proteome</keyword>
<dbReference type="EMBL" id="OV651819">
    <property type="protein sequence ID" value="CAH1113676.1"/>
    <property type="molecule type" value="Genomic_DNA"/>
</dbReference>
<evidence type="ECO:0000256" key="5">
    <source>
        <dbReference type="ARBA" id="ARBA00022989"/>
    </source>
</evidence>
<name>A0A9P0GL47_9CUCU</name>
<evidence type="ECO:0000313" key="9">
    <source>
        <dbReference type="Proteomes" id="UP001153636"/>
    </source>
</evidence>
<protein>
    <recommendedName>
        <fullName evidence="3">Transmembrane protein 192</fullName>
    </recommendedName>
</protein>
<dbReference type="PANTHER" id="PTHR31592:SF1">
    <property type="entry name" value="TRANSMEMBRANE PROTEIN 192"/>
    <property type="match status" value="1"/>
</dbReference>
<evidence type="ECO:0000256" key="7">
    <source>
        <dbReference type="SAM" id="Phobius"/>
    </source>
</evidence>
<feature type="transmembrane region" description="Helical" evidence="7">
    <location>
        <begin position="165"/>
        <end position="189"/>
    </location>
</feature>
<organism evidence="8 9">
    <name type="scientific">Psylliodes chrysocephalus</name>
    <dbReference type="NCBI Taxonomy" id="3402493"/>
    <lineage>
        <taxon>Eukaryota</taxon>
        <taxon>Metazoa</taxon>
        <taxon>Ecdysozoa</taxon>
        <taxon>Arthropoda</taxon>
        <taxon>Hexapoda</taxon>
        <taxon>Insecta</taxon>
        <taxon>Pterygota</taxon>
        <taxon>Neoptera</taxon>
        <taxon>Endopterygota</taxon>
        <taxon>Coleoptera</taxon>
        <taxon>Polyphaga</taxon>
        <taxon>Cucujiformia</taxon>
        <taxon>Chrysomeloidea</taxon>
        <taxon>Chrysomelidae</taxon>
        <taxon>Galerucinae</taxon>
        <taxon>Alticini</taxon>
        <taxon>Psylliodes</taxon>
    </lineage>
</organism>
<keyword evidence="5 7" id="KW-1133">Transmembrane helix</keyword>
<dbReference type="InterPro" id="IPR029399">
    <property type="entry name" value="TMEM192"/>
</dbReference>
<dbReference type="PANTHER" id="PTHR31592">
    <property type="entry name" value="TRANSMEMBRANE PROTEIN 192"/>
    <property type="match status" value="1"/>
</dbReference>
<dbReference type="AlphaFoldDB" id="A0A9P0GL47"/>
<evidence type="ECO:0000256" key="3">
    <source>
        <dbReference type="ARBA" id="ARBA00014635"/>
    </source>
</evidence>
<keyword evidence="6 7" id="KW-0472">Membrane</keyword>
<sequence length="272" mass="31551">MVSLSRSFNTNSGGATFFSESVNMDDRQHLQPILDSYGIFKPLKTIPHFTFQLVFTFVLDIIAIVYAVIHPDQKNRCKEYFVIIYLHIALWFLTLIVDQITKCHHHALRLNGYLEFYQKTKLHISLPFYIVSLWSVALMFVQTLMQHFYPDDFAEKCIKGGALSPVSYLCALITLEFCLLAGVNINYIMKVWNFNKQKSPPDVQREEWTNTTSPETLTQSEVGYRQIGDKVYDLLEKQADLIRFLKEHNARLGEKTMILSAQLQQARAQRNN</sequence>
<dbReference type="GO" id="GO:0005770">
    <property type="term" value="C:late endosome"/>
    <property type="evidence" value="ECO:0007669"/>
    <property type="project" value="TreeGrafter"/>
</dbReference>
<gene>
    <name evidence="8" type="ORF">PSYICH_LOCUS13273</name>
</gene>
<evidence type="ECO:0000313" key="8">
    <source>
        <dbReference type="EMBL" id="CAH1113676.1"/>
    </source>
</evidence>
<feature type="transmembrane region" description="Helical" evidence="7">
    <location>
        <begin position="49"/>
        <end position="69"/>
    </location>
</feature>
<feature type="transmembrane region" description="Helical" evidence="7">
    <location>
        <begin position="81"/>
        <end position="101"/>
    </location>
</feature>
<proteinExistence type="inferred from homology"/>
<feature type="transmembrane region" description="Helical" evidence="7">
    <location>
        <begin position="122"/>
        <end position="145"/>
    </location>
</feature>
<accession>A0A9P0GL47</accession>
<keyword evidence="4 7" id="KW-0812">Transmembrane</keyword>
<dbReference type="GO" id="GO:0005765">
    <property type="term" value="C:lysosomal membrane"/>
    <property type="evidence" value="ECO:0007669"/>
    <property type="project" value="TreeGrafter"/>
</dbReference>
<evidence type="ECO:0000256" key="4">
    <source>
        <dbReference type="ARBA" id="ARBA00022692"/>
    </source>
</evidence>
<evidence type="ECO:0000256" key="1">
    <source>
        <dbReference type="ARBA" id="ARBA00004141"/>
    </source>
</evidence>
<reference evidence="8" key="1">
    <citation type="submission" date="2022-01" db="EMBL/GenBank/DDBJ databases">
        <authorList>
            <person name="King R."/>
        </authorList>
    </citation>
    <scope>NUCLEOTIDE SEQUENCE</scope>
</reference>
<dbReference type="Proteomes" id="UP001153636">
    <property type="component" value="Chromosome 7"/>
</dbReference>